<protein>
    <submittedName>
        <fullName evidence="2">Uncharacterized protein</fullName>
    </submittedName>
</protein>
<name>A0A0B2WQI8_METAS</name>
<feature type="region of interest" description="Disordered" evidence="1">
    <location>
        <begin position="24"/>
        <end position="53"/>
    </location>
</feature>
<evidence type="ECO:0000256" key="1">
    <source>
        <dbReference type="SAM" id="MobiDB-lite"/>
    </source>
</evidence>
<organism evidence="2 3">
    <name type="scientific">Metarhizium album (strain ARSEF 1941)</name>
    <dbReference type="NCBI Taxonomy" id="1081103"/>
    <lineage>
        <taxon>Eukaryota</taxon>
        <taxon>Fungi</taxon>
        <taxon>Dikarya</taxon>
        <taxon>Ascomycota</taxon>
        <taxon>Pezizomycotina</taxon>
        <taxon>Sordariomycetes</taxon>
        <taxon>Hypocreomycetidae</taxon>
        <taxon>Hypocreales</taxon>
        <taxon>Clavicipitaceae</taxon>
        <taxon>Metarhizium</taxon>
    </lineage>
</organism>
<keyword evidence="3" id="KW-1185">Reference proteome</keyword>
<comment type="caution">
    <text evidence="2">The sequence shown here is derived from an EMBL/GenBank/DDBJ whole genome shotgun (WGS) entry which is preliminary data.</text>
</comment>
<sequence>MMPSQPASADTRLCPPCCPARPWTKGRVDNVEKPGGIATGAEAKGRAWPQNRSPTHPLAHYSLVVFVPVLRSGNYVQTPSYEQTPHVLSSGTGTPYYD</sequence>
<dbReference type="EMBL" id="AZHE01000016">
    <property type="protein sequence ID" value="KHN96273.1"/>
    <property type="molecule type" value="Genomic_DNA"/>
</dbReference>
<dbReference type="AlphaFoldDB" id="A0A0B2WQI8"/>
<dbReference type="RefSeq" id="XP_040677339.1">
    <property type="nucleotide sequence ID" value="XM_040824657.1"/>
</dbReference>
<proteinExistence type="predicted"/>
<dbReference type="Proteomes" id="UP000030816">
    <property type="component" value="Unassembled WGS sequence"/>
</dbReference>
<evidence type="ECO:0000313" key="2">
    <source>
        <dbReference type="EMBL" id="KHN96273.1"/>
    </source>
</evidence>
<reference evidence="2 3" key="1">
    <citation type="journal article" date="2014" name="Proc. Natl. Acad. Sci. U.S.A.">
        <title>Trajectory and genomic determinants of fungal-pathogen speciation and host adaptation.</title>
        <authorList>
            <person name="Hu X."/>
            <person name="Xiao G."/>
            <person name="Zheng P."/>
            <person name="Shang Y."/>
            <person name="Su Y."/>
            <person name="Zhang X."/>
            <person name="Liu X."/>
            <person name="Zhan S."/>
            <person name="St Leger R.J."/>
            <person name="Wang C."/>
        </authorList>
    </citation>
    <scope>NUCLEOTIDE SEQUENCE [LARGE SCALE GENOMIC DNA]</scope>
    <source>
        <strain evidence="2 3">ARSEF 1941</strain>
    </source>
</reference>
<gene>
    <name evidence="2" type="ORF">MAM_05859</name>
</gene>
<accession>A0A0B2WQI8</accession>
<evidence type="ECO:0000313" key="3">
    <source>
        <dbReference type="Proteomes" id="UP000030816"/>
    </source>
</evidence>
<dbReference type="HOGENOM" id="CLU_2334043_0_0_1"/>
<dbReference type="GeneID" id="63740314"/>